<sequence>MEYNVKIVNRLKRSDGQLHGVLKMIEEGKECADIVTQLSAVRSSLDRAISLIVAENLVECVQGNSKEGSTGEENIQQAIQLLMKSR</sequence>
<dbReference type="CDD" id="cd10155">
    <property type="entry name" value="BsYrkD-like_DUF156"/>
    <property type="match status" value="1"/>
</dbReference>
<protein>
    <submittedName>
        <fullName evidence="1">Metal-sensing transcriptional repressor</fullName>
    </submittedName>
</protein>
<evidence type="ECO:0000313" key="2">
    <source>
        <dbReference type="Proteomes" id="UP000638836"/>
    </source>
</evidence>
<dbReference type="InterPro" id="IPR003735">
    <property type="entry name" value="Metal_Tscrpt_repr"/>
</dbReference>
<evidence type="ECO:0000313" key="1">
    <source>
        <dbReference type="EMBL" id="MBC9825414.1"/>
    </source>
</evidence>
<name>A0ABR7TD88_9LACT</name>
<dbReference type="Gene3D" id="1.20.58.1000">
    <property type="entry name" value="Metal-sensitive repressor, helix protomer"/>
    <property type="match status" value="1"/>
</dbReference>
<dbReference type="PANTHER" id="PTHR33677">
    <property type="entry name" value="TRANSCRIPTIONAL REPRESSOR FRMR-RELATED"/>
    <property type="match status" value="1"/>
</dbReference>
<keyword evidence="2" id="KW-1185">Reference proteome</keyword>
<comment type="caution">
    <text evidence="1">The sequence shown here is derived from an EMBL/GenBank/DDBJ whole genome shotgun (WGS) entry which is preliminary data.</text>
</comment>
<dbReference type="EMBL" id="WNJQ01000004">
    <property type="protein sequence ID" value="MBC9825414.1"/>
    <property type="molecule type" value="Genomic_DNA"/>
</dbReference>
<proteinExistence type="predicted"/>
<reference evidence="1 2" key="1">
    <citation type="journal article" date="2020" name="Microorganisms">
        <title>New Insight into Antimicrobial Compounds from Food and Marine-Sourced Carnobacterium Species through Phenotype and Genome Analyses.</title>
        <authorList>
            <person name="Begrem S."/>
            <person name="Ivaniuk F."/>
            <person name="Gigout-Chevalier F."/>
            <person name="Kolypczuk L."/>
            <person name="Bonnetot S."/>
            <person name="Leroi F."/>
            <person name="Grovel O."/>
            <person name="Delbarre-Ladrat C."/>
            <person name="Passerini D."/>
        </authorList>
    </citation>
    <scope>NUCLEOTIDE SEQUENCE [LARGE SCALE GENOMIC DNA]</scope>
    <source>
        <strain evidence="1 2">MIP2551</strain>
    </source>
</reference>
<organism evidence="1 2">
    <name type="scientific">Carnobacterium inhibens</name>
    <dbReference type="NCBI Taxonomy" id="147709"/>
    <lineage>
        <taxon>Bacteria</taxon>
        <taxon>Bacillati</taxon>
        <taxon>Bacillota</taxon>
        <taxon>Bacilli</taxon>
        <taxon>Lactobacillales</taxon>
        <taxon>Carnobacteriaceae</taxon>
        <taxon>Carnobacterium</taxon>
    </lineage>
</organism>
<dbReference type="Proteomes" id="UP000638836">
    <property type="component" value="Unassembled WGS sequence"/>
</dbReference>
<gene>
    <name evidence="1" type="ORF">GLO26_06175</name>
</gene>
<dbReference type="Pfam" id="PF02583">
    <property type="entry name" value="Trns_repr_metal"/>
    <property type="match status" value="1"/>
</dbReference>
<dbReference type="PANTHER" id="PTHR33677:SF5">
    <property type="entry name" value="TRANSCRIPTIONAL REPRESSOR FRMR"/>
    <property type="match status" value="1"/>
</dbReference>
<accession>A0ABR7TD88</accession>
<dbReference type="InterPro" id="IPR038390">
    <property type="entry name" value="Metal_Tscrpt_repr_sf"/>
</dbReference>
<dbReference type="RefSeq" id="WP_023179402.1">
    <property type="nucleotide sequence ID" value="NZ_JBELZU010000026.1"/>
</dbReference>